<dbReference type="EMBL" id="KQ977041">
    <property type="protein sequence ID" value="KYN06165.1"/>
    <property type="molecule type" value="Genomic_DNA"/>
</dbReference>
<evidence type="ECO:0000313" key="2">
    <source>
        <dbReference type="Proteomes" id="UP000078542"/>
    </source>
</evidence>
<protein>
    <submittedName>
        <fullName evidence="1">Uncharacterized protein</fullName>
    </submittedName>
</protein>
<organism evidence="1 2">
    <name type="scientific">Cyphomyrmex costatus</name>
    <dbReference type="NCBI Taxonomy" id="456900"/>
    <lineage>
        <taxon>Eukaryota</taxon>
        <taxon>Metazoa</taxon>
        <taxon>Ecdysozoa</taxon>
        <taxon>Arthropoda</taxon>
        <taxon>Hexapoda</taxon>
        <taxon>Insecta</taxon>
        <taxon>Pterygota</taxon>
        <taxon>Neoptera</taxon>
        <taxon>Endopterygota</taxon>
        <taxon>Hymenoptera</taxon>
        <taxon>Apocrita</taxon>
        <taxon>Aculeata</taxon>
        <taxon>Formicoidea</taxon>
        <taxon>Formicidae</taxon>
        <taxon>Myrmicinae</taxon>
        <taxon>Cyphomyrmex</taxon>
    </lineage>
</organism>
<evidence type="ECO:0000313" key="1">
    <source>
        <dbReference type="EMBL" id="KYN06165.1"/>
    </source>
</evidence>
<reference evidence="1 2" key="1">
    <citation type="submission" date="2016-03" db="EMBL/GenBank/DDBJ databases">
        <title>Cyphomyrmex costatus WGS genome.</title>
        <authorList>
            <person name="Nygaard S."/>
            <person name="Hu H."/>
            <person name="Boomsma J."/>
            <person name="Zhang G."/>
        </authorList>
    </citation>
    <scope>NUCLEOTIDE SEQUENCE [LARGE SCALE GENOMIC DNA]</scope>
    <source>
        <strain evidence="1">MS0001</strain>
        <tissue evidence="1">Whole body</tissue>
    </source>
</reference>
<dbReference type="Gene3D" id="3.30.420.10">
    <property type="entry name" value="Ribonuclease H-like superfamily/Ribonuclease H"/>
    <property type="match status" value="1"/>
</dbReference>
<accession>A0A195CZS7</accession>
<dbReference type="GO" id="GO:0003676">
    <property type="term" value="F:nucleic acid binding"/>
    <property type="evidence" value="ECO:0007669"/>
    <property type="project" value="InterPro"/>
</dbReference>
<proteinExistence type="predicted"/>
<gene>
    <name evidence="1" type="ORF">ALC62_02926</name>
</gene>
<keyword evidence="2" id="KW-1185">Reference proteome</keyword>
<sequence length="109" mass="12773">MEIGGNTLNFLDISIINNKGIIEFDWYHKPTFLERYLNFLSNHPISQKNHLKSKIYETKPTNLEELRQRIVNVLNSISPECLSNGTLSIRFTYAWDTIKLLEDINSNSW</sequence>
<dbReference type="AlphaFoldDB" id="A0A195CZS7"/>
<dbReference type="InterPro" id="IPR036397">
    <property type="entry name" value="RNaseH_sf"/>
</dbReference>
<name>A0A195CZS7_9HYME</name>
<dbReference type="Proteomes" id="UP000078542">
    <property type="component" value="Unassembled WGS sequence"/>
</dbReference>